<sequence>MLNPVIYSSNSSKIEVSNNLNNYTVLTFDTLYSSILINTGSFTISINGSLFNIDKYNLKDRVFISIIKNTGSFYNNFKAFKIQLKFLFKYFKYLNKNFKTLSLIIITEEAYKGQRYSKRYKLRRFKRLKVNIYILIIIKTKIKEYIIYYTSKSVIKVKSKKIFLLKLYITQSFTGRKYRSDLPSKCNKLISFKKTLFNIPNFNLLLGQLMALHRPYSITLTKG</sequence>
<protein>
    <submittedName>
        <fullName evidence="1">Uncharacterized protein</fullName>
    </submittedName>
</protein>
<accession>A0AA40BDW8</accession>
<comment type="caution">
    <text evidence="1">The sequence shown here is derived from an EMBL/GenBank/DDBJ whole genome shotgun (WGS) entry which is preliminary data.</text>
</comment>
<proteinExistence type="predicted"/>
<dbReference type="EMBL" id="JAUKTV010000008">
    <property type="protein sequence ID" value="KAK0732415.1"/>
    <property type="molecule type" value="Genomic_DNA"/>
</dbReference>
<gene>
    <name evidence="1" type="ORF">B0T21DRAFT_349427</name>
</gene>
<reference evidence="1" key="1">
    <citation type="submission" date="2023-06" db="EMBL/GenBank/DDBJ databases">
        <title>Genome-scale phylogeny and comparative genomics of the fungal order Sordariales.</title>
        <authorList>
            <consortium name="Lawrence Berkeley National Laboratory"/>
            <person name="Hensen N."/>
            <person name="Bonometti L."/>
            <person name="Westerberg I."/>
            <person name="Brannstrom I.O."/>
            <person name="Guillou S."/>
            <person name="Cros-Aarteil S."/>
            <person name="Calhoun S."/>
            <person name="Haridas S."/>
            <person name="Kuo A."/>
            <person name="Mondo S."/>
            <person name="Pangilinan J."/>
            <person name="Riley R."/>
            <person name="Labutti K."/>
            <person name="Andreopoulos B."/>
            <person name="Lipzen A."/>
            <person name="Chen C."/>
            <person name="Yanf M."/>
            <person name="Daum C."/>
            <person name="Ng V."/>
            <person name="Clum A."/>
            <person name="Steindorff A."/>
            <person name="Ohm R."/>
            <person name="Martin F."/>
            <person name="Silar P."/>
            <person name="Natvig D."/>
            <person name="Lalanne C."/>
            <person name="Gautier V."/>
            <person name="Ament-Velasquez S.L."/>
            <person name="Kruys A."/>
            <person name="Hutchinson M.I."/>
            <person name="Powell A.J."/>
            <person name="Barry K."/>
            <person name="Miller A.N."/>
            <person name="Grigoriev I.V."/>
            <person name="Debuchy R."/>
            <person name="Gladieux P."/>
            <person name="Thoren M.H."/>
            <person name="Johannesson H."/>
        </authorList>
    </citation>
    <scope>NUCLEOTIDE SEQUENCE</scope>
    <source>
        <strain evidence="1">CBS 540.89</strain>
    </source>
</reference>
<evidence type="ECO:0000313" key="1">
    <source>
        <dbReference type="EMBL" id="KAK0732415.1"/>
    </source>
</evidence>
<dbReference type="Proteomes" id="UP001172159">
    <property type="component" value="Unassembled WGS sequence"/>
</dbReference>
<keyword evidence="2" id="KW-1185">Reference proteome</keyword>
<dbReference type="AlphaFoldDB" id="A0AA40BDW8"/>
<organism evidence="1 2">
    <name type="scientific">Apiosordaria backusii</name>
    <dbReference type="NCBI Taxonomy" id="314023"/>
    <lineage>
        <taxon>Eukaryota</taxon>
        <taxon>Fungi</taxon>
        <taxon>Dikarya</taxon>
        <taxon>Ascomycota</taxon>
        <taxon>Pezizomycotina</taxon>
        <taxon>Sordariomycetes</taxon>
        <taxon>Sordariomycetidae</taxon>
        <taxon>Sordariales</taxon>
        <taxon>Lasiosphaeriaceae</taxon>
        <taxon>Apiosordaria</taxon>
    </lineage>
</organism>
<name>A0AA40BDW8_9PEZI</name>
<evidence type="ECO:0000313" key="2">
    <source>
        <dbReference type="Proteomes" id="UP001172159"/>
    </source>
</evidence>